<comment type="similarity">
    <text evidence="1">Belongs to the NAD(P)-dependent epimerase/dehydratase family. SDR39U1 subfamily.</text>
</comment>
<comment type="caution">
    <text evidence="4">The sequence shown here is derived from an EMBL/GenBank/DDBJ whole genome shotgun (WGS) entry which is preliminary data.</text>
</comment>
<dbReference type="SUPFAM" id="SSF51735">
    <property type="entry name" value="NAD(P)-binding Rossmann-fold domains"/>
    <property type="match status" value="1"/>
</dbReference>
<dbReference type="Pfam" id="PF01370">
    <property type="entry name" value="Epimerase"/>
    <property type="match status" value="1"/>
</dbReference>
<evidence type="ECO:0000259" key="2">
    <source>
        <dbReference type="Pfam" id="PF01370"/>
    </source>
</evidence>
<reference evidence="4 5" key="1">
    <citation type="submission" date="2019-11" db="EMBL/GenBank/DDBJ databases">
        <title>Nocardia sp. nov. CT2-14 isolated from soil.</title>
        <authorList>
            <person name="Kanchanasin P."/>
            <person name="Tanasupawat S."/>
            <person name="Yuki M."/>
            <person name="Kudo T."/>
        </authorList>
    </citation>
    <scope>NUCLEOTIDE SEQUENCE [LARGE SCALE GENOMIC DNA]</scope>
    <source>
        <strain evidence="4 5">CT2-14</strain>
    </source>
</reference>
<dbReference type="NCBIfam" id="TIGR01777">
    <property type="entry name" value="yfcH"/>
    <property type="match status" value="1"/>
</dbReference>
<organism evidence="4 5">
    <name type="scientific">Nocardia aurantiaca</name>
    <dbReference type="NCBI Taxonomy" id="2675850"/>
    <lineage>
        <taxon>Bacteria</taxon>
        <taxon>Bacillati</taxon>
        <taxon>Actinomycetota</taxon>
        <taxon>Actinomycetes</taxon>
        <taxon>Mycobacteriales</taxon>
        <taxon>Nocardiaceae</taxon>
        <taxon>Nocardia</taxon>
    </lineage>
</organism>
<accession>A0A6I3KWM0</accession>
<dbReference type="EMBL" id="WMBB01000009">
    <property type="protein sequence ID" value="MTE15223.1"/>
    <property type="molecule type" value="Genomic_DNA"/>
</dbReference>
<dbReference type="InterPro" id="IPR001509">
    <property type="entry name" value="Epimerase_deHydtase"/>
</dbReference>
<dbReference type="AlphaFoldDB" id="A0A6I3KWM0"/>
<dbReference type="InterPro" id="IPR023393">
    <property type="entry name" value="START-like_dom_sf"/>
</dbReference>
<dbReference type="InterPro" id="IPR010099">
    <property type="entry name" value="SDR39U1"/>
</dbReference>
<evidence type="ECO:0000313" key="5">
    <source>
        <dbReference type="Proteomes" id="UP000432464"/>
    </source>
</evidence>
<dbReference type="Pfam" id="PF08338">
    <property type="entry name" value="DUF1731"/>
    <property type="match status" value="1"/>
</dbReference>
<evidence type="ECO:0000313" key="4">
    <source>
        <dbReference type="EMBL" id="MTE15223.1"/>
    </source>
</evidence>
<proteinExistence type="inferred from homology"/>
<dbReference type="Gene3D" id="3.30.530.20">
    <property type="match status" value="1"/>
</dbReference>
<dbReference type="PANTHER" id="PTHR11092">
    <property type="entry name" value="SUGAR NUCLEOTIDE EPIMERASE RELATED"/>
    <property type="match status" value="1"/>
</dbReference>
<dbReference type="RefSeq" id="WP_328290465.1">
    <property type="nucleotide sequence ID" value="NZ_WMBB01000009.1"/>
</dbReference>
<feature type="domain" description="NAD-dependent epimerase/dehydratase" evidence="2">
    <location>
        <begin position="152"/>
        <end position="354"/>
    </location>
</feature>
<sequence>MGIEWSSVITAPRDEVFAWFQRPGAFTRLSPPWSPVRLVSEATSLSHGRAELALPAGLRWIAQHLAAEYDPPRRFVDEAVGDSMSAAPSKLLPWTHAHEFQAVGERITQVLDRVDTPVPAAALRSMFAYRSRQLAGDLAAHQEAHGRGPSTVAVTGASGLIGSALSAFLSTGGMTVIRLVRRPPSAPDERQWDPAAPAEDLLAGVDGVVHLAGASIAGRFTAAHKRDVLDSRIEPTRRLAELAARSGARVFVSASAIGYYGGDRGEEILTENSSRGSGFLADVVSDWEAAALTAADRIRVATIRTGIVQSPRGGTLRLLRPLFSAGLGGRIGDGRQWLSWIGIDDLLDIYRRALWDETLTGPVNAVAPTPVRNADYTATLARVVRRPAILPIPEFAPRLLLGAEGFQELAAANQRVHPDRLTAAGHRFRTPDLDFALRHVLGRTLSLHVHD</sequence>
<keyword evidence="5" id="KW-1185">Reference proteome</keyword>
<dbReference type="Gene3D" id="3.40.50.720">
    <property type="entry name" value="NAD(P)-binding Rossmann-like Domain"/>
    <property type="match status" value="1"/>
</dbReference>
<name>A0A6I3KWM0_9NOCA</name>
<feature type="domain" description="DUF1731" evidence="3">
    <location>
        <begin position="392"/>
        <end position="440"/>
    </location>
</feature>
<dbReference type="InterPro" id="IPR036291">
    <property type="entry name" value="NAD(P)-bd_dom_sf"/>
</dbReference>
<dbReference type="PANTHER" id="PTHR11092:SF0">
    <property type="entry name" value="EPIMERASE FAMILY PROTEIN SDR39U1"/>
    <property type="match status" value="1"/>
</dbReference>
<gene>
    <name evidence="4" type="ORF">GLP40_20895</name>
</gene>
<evidence type="ECO:0000256" key="1">
    <source>
        <dbReference type="ARBA" id="ARBA00009353"/>
    </source>
</evidence>
<dbReference type="CDD" id="cd07820">
    <property type="entry name" value="SRPBCC_3"/>
    <property type="match status" value="1"/>
</dbReference>
<dbReference type="SUPFAM" id="SSF55961">
    <property type="entry name" value="Bet v1-like"/>
    <property type="match status" value="1"/>
</dbReference>
<evidence type="ECO:0000259" key="3">
    <source>
        <dbReference type="Pfam" id="PF08338"/>
    </source>
</evidence>
<dbReference type="Proteomes" id="UP000432464">
    <property type="component" value="Unassembled WGS sequence"/>
</dbReference>
<dbReference type="InterPro" id="IPR013549">
    <property type="entry name" value="DUF1731"/>
</dbReference>
<protein>
    <submittedName>
        <fullName evidence="4">TIGR01777 family protein</fullName>
    </submittedName>
</protein>